<name>A0AAN8GVF7_9TELE</name>
<dbReference type="Proteomes" id="UP001335648">
    <property type="component" value="Unassembled WGS sequence"/>
</dbReference>
<evidence type="ECO:0000256" key="1">
    <source>
        <dbReference type="SAM" id="MobiDB-lite"/>
    </source>
</evidence>
<organism evidence="2 3">
    <name type="scientific">Champsocephalus esox</name>
    <name type="common">pike icefish</name>
    <dbReference type="NCBI Taxonomy" id="159716"/>
    <lineage>
        <taxon>Eukaryota</taxon>
        <taxon>Metazoa</taxon>
        <taxon>Chordata</taxon>
        <taxon>Craniata</taxon>
        <taxon>Vertebrata</taxon>
        <taxon>Euteleostomi</taxon>
        <taxon>Actinopterygii</taxon>
        <taxon>Neopterygii</taxon>
        <taxon>Teleostei</taxon>
        <taxon>Neoteleostei</taxon>
        <taxon>Acanthomorphata</taxon>
        <taxon>Eupercaria</taxon>
        <taxon>Perciformes</taxon>
        <taxon>Notothenioidei</taxon>
        <taxon>Channichthyidae</taxon>
        <taxon>Champsocephalus</taxon>
    </lineage>
</organism>
<accession>A0AAN8GVF7</accession>
<keyword evidence="3" id="KW-1185">Reference proteome</keyword>
<dbReference type="EMBL" id="JAULUE010002057">
    <property type="protein sequence ID" value="KAK5889509.1"/>
    <property type="molecule type" value="Genomic_DNA"/>
</dbReference>
<evidence type="ECO:0000313" key="2">
    <source>
        <dbReference type="EMBL" id="KAK5889509.1"/>
    </source>
</evidence>
<proteinExistence type="predicted"/>
<comment type="caution">
    <text evidence="2">The sequence shown here is derived from an EMBL/GenBank/DDBJ whole genome shotgun (WGS) entry which is preliminary data.</text>
</comment>
<protein>
    <submittedName>
        <fullName evidence="2">Uncharacterized protein</fullName>
    </submittedName>
</protein>
<feature type="region of interest" description="Disordered" evidence="1">
    <location>
        <begin position="44"/>
        <end position="74"/>
    </location>
</feature>
<gene>
    <name evidence="2" type="ORF">CesoFtcFv8_015508</name>
</gene>
<reference evidence="2 3" key="1">
    <citation type="journal article" date="2023" name="Mol. Biol. Evol.">
        <title>Genomics of Secondarily Temperate Adaptation in the Only Non-Antarctic Icefish.</title>
        <authorList>
            <person name="Rivera-Colon A.G."/>
            <person name="Rayamajhi N."/>
            <person name="Minhas B.F."/>
            <person name="Madrigal G."/>
            <person name="Bilyk K.T."/>
            <person name="Yoon V."/>
            <person name="Hune M."/>
            <person name="Gregory S."/>
            <person name="Cheng C.H.C."/>
            <person name="Catchen J.M."/>
        </authorList>
    </citation>
    <scope>NUCLEOTIDE SEQUENCE [LARGE SCALE GENOMIC DNA]</scope>
    <source>
        <strain evidence="2">JC2023a</strain>
    </source>
</reference>
<dbReference type="AlphaFoldDB" id="A0AAN8GVF7"/>
<evidence type="ECO:0000313" key="3">
    <source>
        <dbReference type="Proteomes" id="UP001335648"/>
    </source>
</evidence>
<sequence length="147" mass="16000">MGMTFAISGGLLYSSPFPKVSLHGRRSALQIGRALVLFTSGQAGRGMVPTHTPTHTPSLNPPPDKRPTPPLTSPQFAQMASVAAAFCRLTPESRTHSGALFQTQDPGRVRVKREETDNFDRLQVKGVESYPPHYTGCLFVFSLSFAK</sequence>